<dbReference type="InterPro" id="IPR002909">
    <property type="entry name" value="IPT_dom"/>
</dbReference>
<organism evidence="7 8">
    <name type="scientific">Candidatus Buchananbacteria bacterium RIFCSPLOWO2_01_FULL_39_33</name>
    <dbReference type="NCBI Taxonomy" id="1797543"/>
    <lineage>
        <taxon>Bacteria</taxon>
        <taxon>Candidatus Buchananiibacteriota</taxon>
    </lineage>
</organism>
<evidence type="ECO:0000256" key="1">
    <source>
        <dbReference type="ARBA" id="ARBA00022729"/>
    </source>
</evidence>
<dbReference type="Gene3D" id="2.60.120.200">
    <property type="match status" value="1"/>
</dbReference>
<dbReference type="Gene3D" id="3.40.50.410">
    <property type="entry name" value="von Willebrand factor, type A domain"/>
    <property type="match status" value="1"/>
</dbReference>
<dbReference type="InterPro" id="IPR013783">
    <property type="entry name" value="Ig-like_fold"/>
</dbReference>
<feature type="transmembrane region" description="Helical" evidence="5">
    <location>
        <begin position="12"/>
        <end position="32"/>
    </location>
</feature>
<dbReference type="InterPro" id="IPR002035">
    <property type="entry name" value="VWF_A"/>
</dbReference>
<dbReference type="Pfam" id="PF18895">
    <property type="entry name" value="T4SS_pilin"/>
    <property type="match status" value="1"/>
</dbReference>
<dbReference type="InterPro" id="IPR006558">
    <property type="entry name" value="LamG-like"/>
</dbReference>
<evidence type="ECO:0000256" key="3">
    <source>
        <dbReference type="ARBA" id="ARBA00023157"/>
    </source>
</evidence>
<dbReference type="CDD" id="cd00198">
    <property type="entry name" value="vWFA"/>
    <property type="match status" value="1"/>
</dbReference>
<dbReference type="InterPro" id="IPR011936">
    <property type="entry name" value="Myxo_disulph_rpt"/>
</dbReference>
<keyword evidence="5" id="KW-0812">Transmembrane</keyword>
<dbReference type="Gene3D" id="4.10.1080.10">
    <property type="entry name" value="TSP type-3 repeat"/>
    <property type="match status" value="1"/>
</dbReference>
<keyword evidence="1" id="KW-0732">Signal</keyword>
<dbReference type="EMBL" id="MHIM01000028">
    <property type="protein sequence ID" value="OGY51950.1"/>
    <property type="molecule type" value="Genomic_DNA"/>
</dbReference>
<evidence type="ECO:0000256" key="4">
    <source>
        <dbReference type="SAM" id="MobiDB-lite"/>
    </source>
</evidence>
<gene>
    <name evidence="7" type="ORF">A3A02_01435</name>
</gene>
<dbReference type="InterPro" id="IPR043993">
    <property type="entry name" value="T4SS_pilin"/>
</dbReference>
<feature type="region of interest" description="Disordered" evidence="4">
    <location>
        <begin position="872"/>
        <end position="896"/>
    </location>
</feature>
<dbReference type="InterPro" id="IPR036465">
    <property type="entry name" value="vWFA_dom_sf"/>
</dbReference>
<keyword evidence="3" id="KW-1015">Disulfide bond</keyword>
<dbReference type="SMART" id="SM00560">
    <property type="entry name" value="LamGL"/>
    <property type="match status" value="1"/>
</dbReference>
<dbReference type="GO" id="GO:0005509">
    <property type="term" value="F:calcium ion binding"/>
    <property type="evidence" value="ECO:0007669"/>
    <property type="project" value="InterPro"/>
</dbReference>
<feature type="transmembrane region" description="Helical" evidence="5">
    <location>
        <begin position="99"/>
        <end position="124"/>
    </location>
</feature>
<protein>
    <recommendedName>
        <fullName evidence="6">VWFA domain-containing protein</fullName>
    </recommendedName>
</protein>
<dbReference type="NCBIfam" id="TIGR02232">
    <property type="entry name" value="myxo_disulf_rpt"/>
    <property type="match status" value="3"/>
</dbReference>
<evidence type="ECO:0000256" key="5">
    <source>
        <dbReference type="SAM" id="Phobius"/>
    </source>
</evidence>
<accession>A0A1G1YJT7</accession>
<feature type="domain" description="VWFA" evidence="6">
    <location>
        <begin position="2962"/>
        <end position="3194"/>
    </location>
</feature>
<dbReference type="SUPFAM" id="SSF49899">
    <property type="entry name" value="Concanavalin A-like lectins/glucanases"/>
    <property type="match status" value="1"/>
</dbReference>
<evidence type="ECO:0000259" key="6">
    <source>
        <dbReference type="PROSITE" id="PS50234"/>
    </source>
</evidence>
<keyword evidence="2" id="KW-0677">Repeat</keyword>
<dbReference type="Gene3D" id="2.60.40.10">
    <property type="entry name" value="Immunoglobulins"/>
    <property type="match status" value="2"/>
</dbReference>
<proteinExistence type="predicted"/>
<dbReference type="InterPro" id="IPR014756">
    <property type="entry name" value="Ig_E-set"/>
</dbReference>
<dbReference type="SUPFAM" id="SSF53300">
    <property type="entry name" value="vWA-like"/>
    <property type="match status" value="1"/>
</dbReference>
<keyword evidence="5" id="KW-1133">Transmembrane helix</keyword>
<keyword evidence="5" id="KW-0472">Membrane</keyword>
<dbReference type="Pfam" id="PF13385">
    <property type="entry name" value="Laminin_G_3"/>
    <property type="match status" value="1"/>
</dbReference>
<evidence type="ECO:0000256" key="2">
    <source>
        <dbReference type="ARBA" id="ARBA00022737"/>
    </source>
</evidence>
<name>A0A1G1YJT7_9BACT</name>
<feature type="transmembrane region" description="Helical" evidence="5">
    <location>
        <begin position="52"/>
        <end position="78"/>
    </location>
</feature>
<evidence type="ECO:0000313" key="8">
    <source>
        <dbReference type="Proteomes" id="UP000177376"/>
    </source>
</evidence>
<dbReference type="InterPro" id="IPR013320">
    <property type="entry name" value="ConA-like_dom_sf"/>
</dbReference>
<dbReference type="InterPro" id="IPR028974">
    <property type="entry name" value="TSP_type-3_rpt"/>
</dbReference>
<reference evidence="7 8" key="1">
    <citation type="journal article" date="2016" name="Nat. Commun.">
        <title>Thousands of microbial genomes shed light on interconnected biogeochemical processes in an aquifer system.</title>
        <authorList>
            <person name="Anantharaman K."/>
            <person name="Brown C.T."/>
            <person name="Hug L.A."/>
            <person name="Sharon I."/>
            <person name="Castelle C.J."/>
            <person name="Probst A.J."/>
            <person name="Thomas B.C."/>
            <person name="Singh A."/>
            <person name="Wilkins M.J."/>
            <person name="Karaoz U."/>
            <person name="Brodie E.L."/>
            <person name="Williams K.H."/>
            <person name="Hubbard S.S."/>
            <person name="Banfield J.F."/>
        </authorList>
    </citation>
    <scope>NUCLEOTIDE SEQUENCE [LARGE SCALE GENOMIC DNA]</scope>
</reference>
<dbReference type="Pfam" id="PF01833">
    <property type="entry name" value="TIG"/>
    <property type="match status" value="1"/>
</dbReference>
<dbReference type="Proteomes" id="UP000177376">
    <property type="component" value="Unassembled WGS sequence"/>
</dbReference>
<sequence>MTIKVPIKKIIPLLIIMAVLIGVFSYVNLSLAQTDRFGLENAAGIGLAQTDLRIAIINIIRFILGFLGLAAVIIILYGGYLWLTADGNPNKIEKAKKTLISAVIGLIIILSAFIIASFIINALIGALCVGDECPTDTCPVPPCTPTCPVPPCTPNSSNQYAYINKLKDNALSWSRILGYGFTGVAKMPGSATLEVGGYAKNKDSTINGLDLYTALSGETFALQSQFANVPANVAIVDNVYAPWNSSAYAINSEYQAKINALFPNDSHVESHTLKTIVKPLHCFNNIQDEGETGVDCGGDEAVLGDDYCGACEGGTCTTDSDCSTGVCLDGVCAFSPIISSLEPNNGAQGNYITIWGKYFGATPGSVMLTKDGQTSVFANLDLADGCDNTWTDTQIIFEVPEVALQTYNVIVENSVGLTSNPKDFEVNDTVRPGICGVNPESGLNPDPIEIVGNNFPTAPNGQVYWSFKPDNFSSPNVVWLDDNRASDIVPESGVGQTSIRVYNSAEYSNYYNFLISGGGLGEPCGDSNATICSAANICQSGLFCDPNAGCTCQVITNPCTPGSARSCEIPDNTCAATEVCPTSGNWDDAVCTQTDLTCISGLTVEPATQSLYAWAFTFGNGYGFEAPAVIEDCSRIRTCSPDQKLPSPAPWYEGEGAVEGWDSAISRNSSLYIQDPKACVNATVSARFTEKMDVQSVKDHVKFFKCADRGGTNCQAVAGNGNLEVYPTDDGVRDYFILRNPVLEDNAWYKVVLTDGLRSYLNVEMATSTKVIADRFCNVTSYEGNNISNAVYCWNFQTRKSDQYCEPGCPECNPDPKTMNYYYQTQLFSTNVVSEDNVCLMIDPWAYNWGWSSKDISKVTITNNDLYKYDPGTTNRNLTAGSDDKVDPEQTGTARGENYNIAPEFHTKVFSELTQTGQNDYCRVITDFTNPVVMENSSCSFGTIQSPTPWINSKDACRNALIAARFSRDMHDDSLTLNTRTNLRLGSSNTTGNIIVEKCGAGEEFSEAASNCQSIKIAEADSLRIFTYSQAVDFEELLANQSAFGDGTAEGFVIDINAKDLEDPTVDEYLDAKTWYRVVILGGKHGVAGADTNNDGSPDGILLTENSIINEVRNGWDYNHDGQDDYFWVFKTSDQACDVDTVQVSPAENFMEFIGETSGYDAFPQAANCNILARCLFDWTWRSLIELSDNPNETGQVIAAITKLKIQTGICGAVDDNLTDPVQTATAKLDGETNIRAEEPGLKWGYGHLQVGYGDLAVVKYSPNKTTHFEEKNIKIDFNIEAQMDSVRFNNAADHNVNLYQCTDAQAYYKLNDNTNDSSGWQYNGVNKSVSFAAGQFDKAANFTGSAGKYIQIDSDNLKIAGALTVAAWVKPSTAPLGEGRVVFSNYAWNNGGANERGLVLGDDYGAVDHFQFKIFDGSGKTASASTTDFFKNYLNKWTQVVGVYRPGKSVKLYINGEEVASTATALSAISYNADIPTRIGARADSDNQGMWSGSIDEVRLYDQALSASEIKNLYNSDGECPVSGLINKDLTGLAEAGDGALSKVIATSASLNYQVGAQYRLVLKGGPKGLIAWNDNELTNLNFNSTGSGGGEECEPGLYPWQEQAGVCTNEECLLAADQDLCSLANGRLAECRLGSVDCDNKCHNQGNNNQASCGDRTVGPNEDCDDGNIVAGDGCSNRCLNEGSSDKWSSLCFNKILEKGEDCDFGSQSANSANSCSDQCLWKNKTNTGSSANVSVCGNSKKEQGEDCDDGNTVSGDGCRGTENGNKGCLFEGTAGGAVCGNNLVESGQADSFSWTFEAVNDPSVTINMNNCTNGIWQVLVKRGDIDADSIFICEKDQFTGLSENNLWGRIVYKIKSILARFFNIGVLADDNDGCGAGYAVVPPTTAVFSDRLEYLNQDQRVYTYIKNRDWTLDKKYKINVYEGDFDALTNNQPKVSKETTIKEYCQLNDVKVEIWPQGEEKYNDNYFCIGDDCGQNTDSRYDNDISASGNADAQYLIEPTTAYDFPYLKSNGLAVIDDNLEGNQHLYLAWAVNAKDYLIKAEGGFNWELADLPKFDLSTSDFTGTSYKGDQWISLDGYKVAGQVDGSDQLTVTATQQKSGQSALSAEATIDIKIFLCNNPWPTPENFPYQDEEKNCLPDIGITDCPNTNFEIYYCRDNGQAGENDDLPTLATSTVVYQPDPFKKEFLLQRADKSDAIGIRVMANDNHYSPLLWYRENFDLEHQGNPQSALVDGYEAINEGRTVYANAVNVEYMAGSQSLWSDIYLISYSDGADAATQNIYSQMAGYMKFNVGAKDEGGLPFDSNDSGSVCKNNGSYKCWEDSDCAAVDAGACLSAKGKLTRDTKRLGDIQDINWLLNEYYSQKRCSNDKAVVCNSGAQCSGGGTCANYYPDLPAGTYIAGRSFSVWPSWQATLGNALGSALPIDPLNNGVAESKFSSDGYGFDGCSDDSDDFDSVTCWDDINKKMQCPSSARVYTYFSTDNSTNRHVSAFNEFTNGAWNPNWVDVNFIEYYGNPFGLGTNIICRGLLVNCGNNEENEGENCYNCPFDVWCDSGYSCRDADSGIGENWQCTSNLANIDSDTDGLNNEGDNCPFEANANQADTDNDGVGDVCDNCPTVKNANQNDKDSDTIGDACDNCPSAYNPTQDASVCALPSCGNDTVETGEVCDDDNTTNAGKCNYNCAAWTFCGDGLIQMPNGGTTGLNGFNEECDDGDSLSGDGCSNKCEVESGWACSGGNVDGSPSVCSVVVATCGNGVREGAETCDCGTGVGLLPGGASNCGNTSDVYYTTYNILGTVGDAIYESYFGFSASWYQEGKWLPYCKDSCKNGSVVSLFCGDGEWTADREKCDPLTAKGEAFSWGLGTGDNNQWSCTINGSNGSGGCQDTGGWCGDRIINGQEECDGEEGCQSNCSWTVCPPYTVSAITLGDFINGSAALSGVPACNSAEKITADFKIDSTVSKAAIVFVSDLSDSMEDGLNNGVRTPKLTTLKSSLTSAINKIFDEIPDAQIGLVSFADSGSNNVGQQCSDSLCDSSQANILTNIINGYAVDNESYSPGRGTNPADGLAIARPIIKNVSALNKFIVFMSDGAADTGTVCNENDKPSSCDIISTDSSLLCGILDRTRYYYSCSGVPIANTLKSDPINATVYSIAYFTVDAGALSDMNQISSNNVVDSCGTGYCYSSDNTGLNNFYTNIIDNIKDNLKVNFDVTVGGIVTGFSLTIPPVGSANFTSQSITLPADFCTANANNRTIEITSGNFNLSMSNLNLSYCPYHLLANKAGVGSVAGEAAKAADGGAQGFFSAIKNFLFNLFR</sequence>
<comment type="caution">
    <text evidence="7">The sequence shown here is derived from an EMBL/GenBank/DDBJ whole genome shotgun (WGS) entry which is preliminary data.</text>
</comment>
<dbReference type="PROSITE" id="PS50234">
    <property type="entry name" value="VWFA"/>
    <property type="match status" value="1"/>
</dbReference>
<dbReference type="SUPFAM" id="SSF81296">
    <property type="entry name" value="E set domains"/>
    <property type="match status" value="1"/>
</dbReference>
<evidence type="ECO:0000313" key="7">
    <source>
        <dbReference type="EMBL" id="OGY51950.1"/>
    </source>
</evidence>